<dbReference type="NCBIfam" id="TIGR01655">
    <property type="entry name" value="yxeA_fam"/>
    <property type="match status" value="1"/>
</dbReference>
<sequence length="135" mass="15675">MRLKLLLRIILTILVIIVVIIGGLFGLNAYSDQHPNNRSINDWNKLNPLAPTHEYYVKTQKPSKVEVVDKEKDFYIYHYNQTGYTKDGKAKNIDYTASKKLKQHHYLVVSEKSHTITSYKEVKQSDIPTKAKEKL</sequence>
<keyword evidence="1" id="KW-1133">Transmembrane helix</keyword>
<gene>
    <name evidence="2" type="ORF">I3V53_11020</name>
</gene>
<protein>
    <submittedName>
        <fullName evidence="2">YxeA family protein</fullName>
    </submittedName>
</protein>
<dbReference type="PANTHER" id="PTHR36433">
    <property type="entry name" value="HYPOTHETICAL CYTOSOLIC PROTEIN"/>
    <property type="match status" value="1"/>
</dbReference>
<dbReference type="EMBL" id="JADPYN010000029">
    <property type="protein sequence ID" value="MBF9304589.1"/>
    <property type="molecule type" value="Genomic_DNA"/>
</dbReference>
<reference evidence="2" key="1">
    <citation type="submission" date="2020-11" db="EMBL/GenBank/DDBJ databases">
        <title>Molecular epidemiology and genomic profiles of multidrug-resistant bacteria collected from clinical sources in South Africa.</title>
        <authorList>
            <person name="Asante J."/>
            <person name="Amoako D.G."/>
        </authorList>
    </citation>
    <scope>NUCLEOTIDE SEQUENCE</scope>
    <source>
        <strain evidence="2">C68</strain>
    </source>
</reference>
<evidence type="ECO:0000256" key="1">
    <source>
        <dbReference type="SAM" id="Phobius"/>
    </source>
</evidence>
<evidence type="ECO:0000313" key="3">
    <source>
        <dbReference type="Proteomes" id="UP000622362"/>
    </source>
</evidence>
<dbReference type="GeneID" id="58106062"/>
<keyword evidence="1" id="KW-0472">Membrane</keyword>
<comment type="caution">
    <text evidence="2">The sequence shown here is derived from an EMBL/GenBank/DDBJ whole genome shotgun (WGS) entry which is preliminary data.</text>
</comment>
<dbReference type="SUPFAM" id="SSF159121">
    <property type="entry name" value="BC4932-like"/>
    <property type="match status" value="1"/>
</dbReference>
<proteinExistence type="predicted"/>
<dbReference type="RefSeq" id="WP_037541632.1">
    <property type="nucleotide sequence ID" value="NZ_JADPYN010000029.1"/>
</dbReference>
<dbReference type="AlphaFoldDB" id="A0A8I0W861"/>
<organism evidence="2 3">
    <name type="scientific">Staphylococcus epidermidis</name>
    <dbReference type="NCBI Taxonomy" id="1282"/>
    <lineage>
        <taxon>Bacteria</taxon>
        <taxon>Bacillati</taxon>
        <taxon>Bacillota</taxon>
        <taxon>Bacilli</taxon>
        <taxon>Bacillales</taxon>
        <taxon>Staphylococcaceae</taxon>
        <taxon>Staphylococcus</taxon>
    </lineage>
</organism>
<name>A0A8I0W861_STAEP</name>
<dbReference type="PANTHER" id="PTHR36433:SF2">
    <property type="entry name" value="YXEA FAMILY PROTEIN"/>
    <property type="match status" value="1"/>
</dbReference>
<keyword evidence="1" id="KW-0812">Transmembrane</keyword>
<feature type="transmembrane region" description="Helical" evidence="1">
    <location>
        <begin position="6"/>
        <end position="30"/>
    </location>
</feature>
<evidence type="ECO:0000313" key="2">
    <source>
        <dbReference type="EMBL" id="MBF9304589.1"/>
    </source>
</evidence>
<accession>A0A8I0W861</accession>
<dbReference type="Pfam" id="PF06486">
    <property type="entry name" value="DUF1093"/>
    <property type="match status" value="1"/>
</dbReference>
<dbReference type="Proteomes" id="UP000622362">
    <property type="component" value="Unassembled WGS sequence"/>
</dbReference>
<dbReference type="InterPro" id="IPR006542">
    <property type="entry name" value="DUF1093"/>
</dbReference>
<dbReference type="InterPro" id="IPR036166">
    <property type="entry name" value="YxeA-like_sf"/>
</dbReference>
<dbReference type="Gene3D" id="2.40.50.480">
    <property type="match status" value="1"/>
</dbReference>